<name>A0A8H5EVS6_9AGAR</name>
<proteinExistence type="predicted"/>
<feature type="domain" description="DUF6697" evidence="2">
    <location>
        <begin position="256"/>
        <end position="357"/>
    </location>
</feature>
<feature type="region of interest" description="Disordered" evidence="1">
    <location>
        <begin position="188"/>
        <end position="213"/>
    </location>
</feature>
<comment type="caution">
    <text evidence="3">The sequence shown here is derived from an EMBL/GenBank/DDBJ whole genome shotgun (WGS) entry which is preliminary data.</text>
</comment>
<dbReference type="Proteomes" id="UP000559256">
    <property type="component" value="Unassembled WGS sequence"/>
</dbReference>
<feature type="compositionally biased region" description="Polar residues" evidence="1">
    <location>
        <begin position="45"/>
        <end position="54"/>
    </location>
</feature>
<dbReference type="Pfam" id="PF20411">
    <property type="entry name" value="DUF6697"/>
    <property type="match status" value="1"/>
</dbReference>
<evidence type="ECO:0000313" key="4">
    <source>
        <dbReference type="Proteomes" id="UP000559256"/>
    </source>
</evidence>
<dbReference type="EMBL" id="JAACJM010000517">
    <property type="protein sequence ID" value="KAF5313813.1"/>
    <property type="molecule type" value="Genomic_DNA"/>
</dbReference>
<feature type="compositionally biased region" description="Polar residues" evidence="1">
    <location>
        <begin position="73"/>
        <end position="83"/>
    </location>
</feature>
<sequence length="371" mass="40435">MSHPNSTPEPRARHTRKIVYVGSEPPRHSRGSSSVSTARRDETTYIPNPTTSESYPGVRHAVDASSNASSASTLVEVNKSSSFPKPLKRKRAEGPGDAFTMIRGRNVKQPRFADLITEEDVIMRDSSPEIQFLGSSPNHLDYVQPEAPHQDEVVTPEFKTPAETPTTISDGVSSLSAPSSVTQLKSPQVIADSTLTTPAPDSQEEREGSSASGIKAEVEEEKKVFIIKSEVSKKEEIVDSHHALSIDIPTGSTFGVPRKFFMDVYGVHGVHLATKIVRNNGTRPTLAPTLERNPFIPSGPGKPGKIYGGRSECLGTFTVLVPVKGSNPALWQYAGEYRASIKGALTPEQFRNETKKVILSFNLRLYPLGLY</sequence>
<gene>
    <name evidence="3" type="ORF">D9758_018715</name>
</gene>
<protein>
    <recommendedName>
        <fullName evidence="2">DUF6697 domain-containing protein</fullName>
    </recommendedName>
</protein>
<feature type="compositionally biased region" description="Polar residues" evidence="1">
    <location>
        <begin position="188"/>
        <end position="200"/>
    </location>
</feature>
<dbReference type="AlphaFoldDB" id="A0A8H5EVS6"/>
<organism evidence="3 4">
    <name type="scientific">Tetrapyrgos nigripes</name>
    <dbReference type="NCBI Taxonomy" id="182062"/>
    <lineage>
        <taxon>Eukaryota</taxon>
        <taxon>Fungi</taxon>
        <taxon>Dikarya</taxon>
        <taxon>Basidiomycota</taxon>
        <taxon>Agaricomycotina</taxon>
        <taxon>Agaricomycetes</taxon>
        <taxon>Agaricomycetidae</taxon>
        <taxon>Agaricales</taxon>
        <taxon>Marasmiineae</taxon>
        <taxon>Marasmiaceae</taxon>
        <taxon>Tetrapyrgos</taxon>
    </lineage>
</organism>
<reference evidence="3 4" key="1">
    <citation type="journal article" date="2020" name="ISME J.">
        <title>Uncovering the hidden diversity of litter-decomposition mechanisms in mushroom-forming fungi.</title>
        <authorList>
            <person name="Floudas D."/>
            <person name="Bentzer J."/>
            <person name="Ahren D."/>
            <person name="Johansson T."/>
            <person name="Persson P."/>
            <person name="Tunlid A."/>
        </authorList>
    </citation>
    <scope>NUCLEOTIDE SEQUENCE [LARGE SCALE GENOMIC DNA]</scope>
    <source>
        <strain evidence="3 4">CBS 291.85</strain>
    </source>
</reference>
<evidence type="ECO:0000313" key="3">
    <source>
        <dbReference type="EMBL" id="KAF5313813.1"/>
    </source>
</evidence>
<accession>A0A8H5EVS6</accession>
<evidence type="ECO:0000259" key="2">
    <source>
        <dbReference type="Pfam" id="PF20411"/>
    </source>
</evidence>
<evidence type="ECO:0000256" key="1">
    <source>
        <dbReference type="SAM" id="MobiDB-lite"/>
    </source>
</evidence>
<keyword evidence="4" id="KW-1185">Reference proteome</keyword>
<feature type="region of interest" description="Disordered" evidence="1">
    <location>
        <begin position="1"/>
        <end position="105"/>
    </location>
</feature>
<dbReference type="InterPro" id="IPR046520">
    <property type="entry name" value="DUF6697"/>
</dbReference>